<keyword evidence="1" id="KW-0812">Transmembrane</keyword>
<feature type="transmembrane region" description="Helical" evidence="1">
    <location>
        <begin position="21"/>
        <end position="43"/>
    </location>
</feature>
<gene>
    <name evidence="2" type="ORF">GBA63_14960</name>
</gene>
<evidence type="ECO:0000313" key="3">
    <source>
        <dbReference type="Proteomes" id="UP000501452"/>
    </source>
</evidence>
<dbReference type="RefSeq" id="WP_166177397.1">
    <property type="nucleotide sequence ID" value="NZ_CP045119.1"/>
</dbReference>
<name>A0A6G8QBC7_9ACTN</name>
<dbReference type="EMBL" id="CP045119">
    <property type="protein sequence ID" value="QIN83790.1"/>
    <property type="molecule type" value="Genomic_DNA"/>
</dbReference>
<accession>A0A6G8QBC7</accession>
<evidence type="ECO:0000313" key="2">
    <source>
        <dbReference type="EMBL" id="QIN83790.1"/>
    </source>
</evidence>
<dbReference type="AlphaFoldDB" id="A0A6G8QBC7"/>
<feature type="transmembrane region" description="Helical" evidence="1">
    <location>
        <begin position="128"/>
        <end position="148"/>
    </location>
</feature>
<keyword evidence="1" id="KW-0472">Membrane</keyword>
<protein>
    <submittedName>
        <fullName evidence="2">Uncharacterized protein</fullName>
    </submittedName>
</protein>
<keyword evidence="3" id="KW-1185">Reference proteome</keyword>
<sequence length="151" mass="17403">MTDARPKRLNEMDDLRDMGRFPVPVYVGATSNILLTICLTYLLRGRYESPLMLPAWAVGIISANLMPVIVLRSRMDDGTSFPEIEEMDFFGDQHKFSSWVYAVASGNMLFWILLAWSVFSRRRDRKTLVGVLVLAFVCTFFPAWVRLFRGR</sequence>
<reference evidence="2 3" key="1">
    <citation type="submission" date="2019-10" db="EMBL/GenBank/DDBJ databases">
        <title>Rubrobacter sp nov SCSIO 52090 isolated from a deep-sea sediment in the South China Sea.</title>
        <authorList>
            <person name="Chen R.W."/>
        </authorList>
    </citation>
    <scope>NUCLEOTIDE SEQUENCE [LARGE SCALE GENOMIC DNA]</scope>
    <source>
        <strain evidence="2 3">SCSIO 52909</strain>
    </source>
</reference>
<feature type="transmembrane region" description="Helical" evidence="1">
    <location>
        <begin position="96"/>
        <end position="116"/>
    </location>
</feature>
<proteinExistence type="predicted"/>
<dbReference type="Proteomes" id="UP000501452">
    <property type="component" value="Chromosome"/>
</dbReference>
<feature type="transmembrane region" description="Helical" evidence="1">
    <location>
        <begin position="55"/>
        <end position="75"/>
    </location>
</feature>
<dbReference type="KEGG" id="rub:GBA63_14960"/>
<keyword evidence="1" id="KW-1133">Transmembrane helix</keyword>
<evidence type="ECO:0000256" key="1">
    <source>
        <dbReference type="SAM" id="Phobius"/>
    </source>
</evidence>
<organism evidence="2 3">
    <name type="scientific">Rubrobacter tropicus</name>
    <dbReference type="NCBI Taxonomy" id="2653851"/>
    <lineage>
        <taxon>Bacteria</taxon>
        <taxon>Bacillati</taxon>
        <taxon>Actinomycetota</taxon>
        <taxon>Rubrobacteria</taxon>
        <taxon>Rubrobacterales</taxon>
        <taxon>Rubrobacteraceae</taxon>
        <taxon>Rubrobacter</taxon>
    </lineage>
</organism>